<gene>
    <name evidence="1" type="ORF">ACOLOM_LOCUS8096</name>
</gene>
<reference evidence="1" key="1">
    <citation type="submission" date="2021-06" db="EMBL/GenBank/DDBJ databases">
        <authorList>
            <person name="Kallberg Y."/>
            <person name="Tangrot J."/>
            <person name="Rosling A."/>
        </authorList>
    </citation>
    <scope>NUCLEOTIDE SEQUENCE</scope>
    <source>
        <strain evidence="1">CL356</strain>
    </source>
</reference>
<proteinExistence type="predicted"/>
<organism evidence="1 2">
    <name type="scientific">Acaulospora colombiana</name>
    <dbReference type="NCBI Taxonomy" id="27376"/>
    <lineage>
        <taxon>Eukaryota</taxon>
        <taxon>Fungi</taxon>
        <taxon>Fungi incertae sedis</taxon>
        <taxon>Mucoromycota</taxon>
        <taxon>Glomeromycotina</taxon>
        <taxon>Glomeromycetes</taxon>
        <taxon>Diversisporales</taxon>
        <taxon>Acaulosporaceae</taxon>
        <taxon>Acaulospora</taxon>
    </lineage>
</organism>
<evidence type="ECO:0000313" key="2">
    <source>
        <dbReference type="Proteomes" id="UP000789525"/>
    </source>
</evidence>
<name>A0ACA9NC94_9GLOM</name>
<keyword evidence="2" id="KW-1185">Reference proteome</keyword>
<sequence>MDKKPVKALPQVPPPSSTAAPSAGRTSMSSRQPNDDPQALQQ</sequence>
<protein>
    <submittedName>
        <fullName evidence="1">17341_t:CDS:1</fullName>
    </submittedName>
</protein>
<feature type="non-terminal residue" evidence="1">
    <location>
        <position position="42"/>
    </location>
</feature>
<dbReference type="Proteomes" id="UP000789525">
    <property type="component" value="Unassembled WGS sequence"/>
</dbReference>
<evidence type="ECO:0000313" key="1">
    <source>
        <dbReference type="EMBL" id="CAG8645903.1"/>
    </source>
</evidence>
<comment type="caution">
    <text evidence="1">The sequence shown here is derived from an EMBL/GenBank/DDBJ whole genome shotgun (WGS) entry which is preliminary data.</text>
</comment>
<dbReference type="EMBL" id="CAJVPT010020094">
    <property type="protein sequence ID" value="CAG8645903.1"/>
    <property type="molecule type" value="Genomic_DNA"/>
</dbReference>
<accession>A0ACA9NC94</accession>